<evidence type="ECO:0000313" key="2">
    <source>
        <dbReference type="EMBL" id="KAL0530367.1"/>
    </source>
</evidence>
<feature type="region of interest" description="Disordered" evidence="1">
    <location>
        <begin position="408"/>
        <end position="499"/>
    </location>
</feature>
<dbReference type="PANTHER" id="PTHR45971">
    <property type="entry name" value="PHOX (PX) DOMAIN-CONTAINING PROTEIN"/>
    <property type="match status" value="1"/>
</dbReference>
<keyword evidence="3" id="KW-1185">Reference proteome</keyword>
<reference evidence="2 3" key="1">
    <citation type="submission" date="2024-02" db="EMBL/GenBank/DDBJ databases">
        <title>FIRST GENOME SEQUENCES OF Leishmania (Viannia) shawi, Leishmania (Viannia) lindenbergi AND Leishmania (Viannia) utingensis.</title>
        <authorList>
            <person name="Resadore F."/>
            <person name="Custodio M.G.F."/>
            <person name="Boite M.C."/>
            <person name="Cupolillo E."/>
            <person name="Ferreira G.E.M."/>
        </authorList>
    </citation>
    <scope>NUCLEOTIDE SEQUENCE [LARGE SCALE GENOMIC DNA]</scope>
    <source>
        <strain evidence="2 3">MDAS/BR/1979/M5533</strain>
    </source>
</reference>
<accession>A0AAW3C6G6</accession>
<dbReference type="EMBL" id="JBAMZN010000004">
    <property type="protein sequence ID" value="KAL0530367.1"/>
    <property type="molecule type" value="Genomic_DNA"/>
</dbReference>
<proteinExistence type="predicted"/>
<evidence type="ECO:0000313" key="3">
    <source>
        <dbReference type="Proteomes" id="UP001501274"/>
    </source>
</evidence>
<feature type="compositionally biased region" description="Basic residues" evidence="1">
    <location>
        <begin position="466"/>
        <end position="477"/>
    </location>
</feature>
<comment type="caution">
    <text evidence="2">The sequence shown here is derived from an EMBL/GenBank/DDBJ whole genome shotgun (WGS) entry which is preliminary data.</text>
</comment>
<dbReference type="Proteomes" id="UP001501274">
    <property type="component" value="Unassembled WGS sequence"/>
</dbReference>
<dbReference type="AlphaFoldDB" id="A0AAW3C6G6"/>
<feature type="compositionally biased region" description="Polar residues" evidence="1">
    <location>
        <begin position="600"/>
        <end position="610"/>
    </location>
</feature>
<evidence type="ECO:0000256" key="1">
    <source>
        <dbReference type="SAM" id="MobiDB-lite"/>
    </source>
</evidence>
<sequence length="1013" mass="106331">MHQAAGGQNGGKGYRGHDGQAADVVDAASSHPPPITNVCRALEHIRAVLQQHQQWVSSTTVGEAGRAAADDGTSAHLATPMPHASNSYTDAECSTPQDAAKQQRERCRLLFLTEWAHRVAEAYTPITPVAAQVGAEHLTACPVPRCALAGDEVESAASPSKTLSTQTQWRPAEPSVAAAVSNAAPSGEAAASISGSKAALPPVREASVPVERRLNYSDGHTSAHAVMTAPAPAIVESSRTLLTAPGVAATTHTGWRLHPHTTTAAAATALSLSSPPPPIIPRDRAPLCRLVGVAFDVPTTRAAQCAVLAAQGSCCARCGVALPQPPFYFSEWCSALTQSLCARLACSCCHFDCCCCGSGQVITSLPCCRRLWHVCLCMARCRSSDEEENERLTAATAAHVTQEAINSIGSGRGGVRHNARAPLDAPENEDLSSNDGVAGDDNNNDGSISSASERDSLLGDSTQSSRHNRTRAARRVATRQPASEPAAYDYHRRDETGDGGGSSSADAAFLFCAYEGHYLCWRCFHSPLTGADPGAAVLAAAGSAIGGTLVSEGYQTRYVTPEEWQARDADESPVRTALGRASDQLCEWWAARHVAQSTPVASALNTTGSRDASGRADPPQQRIAAPLPLCVLPAHVLHRWDFTRFPVSAAAAAVLQRRFYLGNSNGNGQEDCLAASVPTLERGGQRAAAAGGSGYISRISSEGLPILLSQEEQGARGYHGAAGIPPLRGLEGIPSRNRNTDGTAPPITPLPQLYDVSAINPSLYMRVPALSAASRLRQQMSLLHAQAWWCPRYRHEVWGLRCGDELAGPVLEEATVFPLSRQLPAPSPTVIDVAGRSSCQAEVVESAVGNVKAPLLTQDIAPPPLSSAAASASRSHSVATPQAASLSAPCSQALSSLSDRATGIPPPHQHPPAAGVAAVPLSLPPRARCHARRRYLVERAEGWSLQDLHRLKATSSLPPSTGATATPSPPQLLVELQSMFAIMQTHVRGCSACASQCRGLVVRTPPGPTVCRD</sequence>
<name>A0AAW3C6G6_9TRYP</name>
<feature type="compositionally biased region" description="Low complexity" evidence="1">
    <location>
        <begin position="433"/>
        <end position="447"/>
    </location>
</feature>
<protein>
    <submittedName>
        <fullName evidence="2">Uncharacterized protein</fullName>
    </submittedName>
</protein>
<dbReference type="InterPro" id="IPR052428">
    <property type="entry name" value="Autophagy_HostDef_Reg"/>
</dbReference>
<organism evidence="2 3">
    <name type="scientific">Leishmania naiffi</name>
    <dbReference type="NCBI Taxonomy" id="5678"/>
    <lineage>
        <taxon>Eukaryota</taxon>
        <taxon>Discoba</taxon>
        <taxon>Euglenozoa</taxon>
        <taxon>Kinetoplastea</taxon>
        <taxon>Metakinetoplastina</taxon>
        <taxon>Trypanosomatida</taxon>
        <taxon>Trypanosomatidae</taxon>
        <taxon>Leishmaniinae</taxon>
        <taxon>Leishmania</taxon>
        <taxon>Leishmania naiffi species complex</taxon>
    </lineage>
</organism>
<gene>
    <name evidence="2" type="ORF">Q4I28_000718</name>
</gene>
<feature type="region of interest" description="Disordered" evidence="1">
    <location>
        <begin position="600"/>
        <end position="619"/>
    </location>
</feature>